<keyword evidence="3" id="KW-1185">Reference proteome</keyword>
<evidence type="ECO:0000313" key="2">
    <source>
        <dbReference type="EMBL" id="TFK82337.1"/>
    </source>
</evidence>
<dbReference type="InterPro" id="IPR021109">
    <property type="entry name" value="Peptidase_aspartic_dom_sf"/>
</dbReference>
<dbReference type="SUPFAM" id="SSF50630">
    <property type="entry name" value="Acid proteases"/>
    <property type="match status" value="1"/>
</dbReference>
<gene>
    <name evidence="2" type="ORF">K466DRAFT_590586</name>
</gene>
<dbReference type="EMBL" id="ML211495">
    <property type="protein sequence ID" value="TFK82337.1"/>
    <property type="molecule type" value="Genomic_DNA"/>
</dbReference>
<name>A0A5C3P0J2_9APHY</name>
<feature type="compositionally biased region" description="Polar residues" evidence="1">
    <location>
        <begin position="42"/>
        <end position="57"/>
    </location>
</feature>
<dbReference type="AlphaFoldDB" id="A0A5C3P0J2"/>
<organism evidence="2 3">
    <name type="scientific">Polyporus arcularius HHB13444</name>
    <dbReference type="NCBI Taxonomy" id="1314778"/>
    <lineage>
        <taxon>Eukaryota</taxon>
        <taxon>Fungi</taxon>
        <taxon>Dikarya</taxon>
        <taxon>Basidiomycota</taxon>
        <taxon>Agaricomycotina</taxon>
        <taxon>Agaricomycetes</taxon>
        <taxon>Polyporales</taxon>
        <taxon>Polyporaceae</taxon>
        <taxon>Polyporus</taxon>
    </lineage>
</organism>
<accession>A0A5C3P0J2</accession>
<feature type="region of interest" description="Disordered" evidence="1">
    <location>
        <begin position="41"/>
        <end position="70"/>
    </location>
</feature>
<evidence type="ECO:0000256" key="1">
    <source>
        <dbReference type="SAM" id="MobiDB-lite"/>
    </source>
</evidence>
<feature type="compositionally biased region" description="Acidic residues" evidence="1">
    <location>
        <begin position="58"/>
        <end position="70"/>
    </location>
</feature>
<evidence type="ECO:0000313" key="3">
    <source>
        <dbReference type="Proteomes" id="UP000308197"/>
    </source>
</evidence>
<reference evidence="2 3" key="1">
    <citation type="journal article" date="2019" name="Nat. Ecol. Evol.">
        <title>Megaphylogeny resolves global patterns of mushroom evolution.</title>
        <authorList>
            <person name="Varga T."/>
            <person name="Krizsan K."/>
            <person name="Foldi C."/>
            <person name="Dima B."/>
            <person name="Sanchez-Garcia M."/>
            <person name="Sanchez-Ramirez S."/>
            <person name="Szollosi G.J."/>
            <person name="Szarkandi J.G."/>
            <person name="Papp V."/>
            <person name="Albert L."/>
            <person name="Andreopoulos W."/>
            <person name="Angelini C."/>
            <person name="Antonin V."/>
            <person name="Barry K.W."/>
            <person name="Bougher N.L."/>
            <person name="Buchanan P."/>
            <person name="Buyck B."/>
            <person name="Bense V."/>
            <person name="Catcheside P."/>
            <person name="Chovatia M."/>
            <person name="Cooper J."/>
            <person name="Damon W."/>
            <person name="Desjardin D."/>
            <person name="Finy P."/>
            <person name="Geml J."/>
            <person name="Haridas S."/>
            <person name="Hughes K."/>
            <person name="Justo A."/>
            <person name="Karasinski D."/>
            <person name="Kautmanova I."/>
            <person name="Kiss B."/>
            <person name="Kocsube S."/>
            <person name="Kotiranta H."/>
            <person name="LaButti K.M."/>
            <person name="Lechner B.E."/>
            <person name="Liimatainen K."/>
            <person name="Lipzen A."/>
            <person name="Lukacs Z."/>
            <person name="Mihaltcheva S."/>
            <person name="Morgado L.N."/>
            <person name="Niskanen T."/>
            <person name="Noordeloos M.E."/>
            <person name="Ohm R.A."/>
            <person name="Ortiz-Santana B."/>
            <person name="Ovrebo C."/>
            <person name="Racz N."/>
            <person name="Riley R."/>
            <person name="Savchenko A."/>
            <person name="Shiryaev A."/>
            <person name="Soop K."/>
            <person name="Spirin V."/>
            <person name="Szebenyi C."/>
            <person name="Tomsovsky M."/>
            <person name="Tulloss R.E."/>
            <person name="Uehling J."/>
            <person name="Grigoriev I.V."/>
            <person name="Vagvolgyi C."/>
            <person name="Papp T."/>
            <person name="Martin F.M."/>
            <person name="Miettinen O."/>
            <person name="Hibbett D.S."/>
            <person name="Nagy L.G."/>
        </authorList>
    </citation>
    <scope>NUCLEOTIDE SEQUENCE [LARGE SCALE GENOMIC DNA]</scope>
    <source>
        <strain evidence="2 3">HHB13444</strain>
    </source>
</reference>
<protein>
    <submittedName>
        <fullName evidence="2">Uncharacterized protein</fullName>
    </submittedName>
</protein>
<dbReference type="Proteomes" id="UP000308197">
    <property type="component" value="Unassembled WGS sequence"/>
</dbReference>
<dbReference type="InParanoid" id="A0A5C3P0J2"/>
<sequence>MLAQRRVPFAVLPLRAPSFVYTSTEGQSLLKAQRARGLRTGTVRTENNFDDISSASQSEEDALSGEDTSDCSEYCALDDELRADTSSNMMFETLRGLRSWPPPSPRRVGICRVRTHRPGGTSQTTSGLLSLLAERYKEEYVYTINLTIPGQKGSFDVLLDTGDPNSHFIAKGTKRICLDENNEMPTGEFDDWPPDHLPNGFDLRRYHKATGIYAPIAVDNPGPPADAGSDILTYGDGAFIYVVRFKGERITLRFKGIVPGDLGASEVQMLPVIAYAVSAPLSSGSLGFGIPTTPLEMRTSFPQSVFGVNPPGDDDKDTWLLDVTTPTFYVDLRKPGPRSQSYVHVTEVFPEPKLRIRLEVTAPIPAAPLSPDEGDDDLALWRIGILSLWLVRFVKHGAMGAKRDVECDKIQLHANTIAILDTGTSFNSCSNAVGKQIRDWLGNTDDVPKEDTYCGGNARPLDDWDVVLELGEASRELQRTGQVMLRFPAKDFLTSPWPVDTKQHPGKFYSTFQSDDKLEPWSAVLGMPFHWACIIKHSYDTSRRPEVRLVPRHEVEELNP</sequence>
<proteinExistence type="predicted"/>